<dbReference type="Proteomes" id="UP000203366">
    <property type="component" value="Segment"/>
</dbReference>
<dbReference type="InterPro" id="IPR036844">
    <property type="entry name" value="Hint_dom_sf"/>
</dbReference>
<dbReference type="EMBL" id="HQ113105">
    <property type="protein sequence ID" value="AEA06989.1"/>
    <property type="molecule type" value="Genomic_DNA"/>
</dbReference>
<proteinExistence type="predicted"/>
<dbReference type="OrthoDB" id="20793at10239"/>
<organism evidence="1 2">
    <name type="scientific">Lausannevirus</name>
    <dbReference type="NCBI Taxonomy" id="999883"/>
    <lineage>
        <taxon>Viruses</taxon>
        <taxon>Varidnaviria</taxon>
        <taxon>Bamfordvirae</taxon>
        <taxon>Nucleocytoviricota</taxon>
        <taxon>Megaviricetes</taxon>
        <taxon>Pimascovirales</taxon>
        <taxon>Pimascovirales incertae sedis</taxon>
        <taxon>Marseilleviridae</taxon>
        <taxon>Losannavirus</taxon>
        <taxon>Losannavirus lausannense</taxon>
    </lineage>
</organism>
<dbReference type="RefSeq" id="YP_004347101.1">
    <property type="nucleotide sequence ID" value="NC_015326.1"/>
</dbReference>
<keyword evidence="2" id="KW-1185">Reference proteome</keyword>
<evidence type="ECO:0000313" key="2">
    <source>
        <dbReference type="Proteomes" id="UP000203366"/>
    </source>
</evidence>
<dbReference type="SUPFAM" id="SSF51294">
    <property type="entry name" value="Hedgehog/intein (Hint) domain"/>
    <property type="match status" value="1"/>
</dbReference>
<dbReference type="GeneID" id="10399721"/>
<reference evidence="1 2" key="1">
    <citation type="journal article" date="2011" name="Environ. Microbiol.">
        <title>Lausannevirus, a giant amoebal virus encoding histone doublets.</title>
        <authorList>
            <person name="Thomas V."/>
            <person name="Bertelli C."/>
            <person name="Collyn F."/>
            <person name="Casson N."/>
            <person name="Telenti A."/>
            <person name="Goesmann A."/>
            <person name="Croxatto A."/>
            <person name="Greub G."/>
        </authorList>
    </citation>
    <scope>NUCLEOTIDE SEQUENCE [LARGE SCALE GENOMIC DNA]</scope>
    <source>
        <strain evidence="1">7715</strain>
    </source>
</reference>
<gene>
    <name evidence="1" type="ORF">LAU_0138</name>
</gene>
<sequence>MSAAIQKNICIINIFKEMPRKVFLSPETKVVSMKGEYTKVRDLLPGDSVLSCDSCPNKILQISVTRKRTLKIGKLRTAEQQELLVYEAPLRRDFQDTRYMELGLFEPLKVKAKDFNCQTHFLFRTVALWPFSELEDEPFVVGKRCASLSEPYPKKAMENDKRTRSLLLSGDLMAEQRSPSFLFVCCSLGLDPTKKRSELMDDLATSNCCSLIRTYQEDPKKSQVFCLEFERDKPIFLEDFVNI</sequence>
<evidence type="ECO:0000313" key="1">
    <source>
        <dbReference type="EMBL" id="AEA06989.1"/>
    </source>
</evidence>
<name>F2WL66_9VIRU</name>
<dbReference type="KEGG" id="vg:10399721"/>
<accession>F2WL66</accession>
<protein>
    <submittedName>
        <fullName evidence="1">Uncharacterized protein</fullName>
    </submittedName>
</protein>